<organism evidence="2 3">
    <name type="scientific">Candidatus Scatomorpha intestinigallinarum</name>
    <dbReference type="NCBI Taxonomy" id="2840923"/>
    <lineage>
        <taxon>Bacteria</taxon>
        <taxon>Bacillati</taxon>
        <taxon>Bacillota</taxon>
        <taxon>Clostridia</taxon>
        <taxon>Eubacteriales</taxon>
        <taxon>Candidatus Scatomorpha</taxon>
    </lineage>
</organism>
<keyword evidence="1" id="KW-0472">Membrane</keyword>
<dbReference type="Proteomes" id="UP000824238">
    <property type="component" value="Unassembled WGS sequence"/>
</dbReference>
<feature type="transmembrane region" description="Helical" evidence="1">
    <location>
        <begin position="12"/>
        <end position="30"/>
    </location>
</feature>
<dbReference type="Pfam" id="PF21844">
    <property type="entry name" value="DUF6903"/>
    <property type="match status" value="1"/>
</dbReference>
<gene>
    <name evidence="2" type="ORF">IAD36_01940</name>
</gene>
<feature type="non-terminal residue" evidence="2">
    <location>
        <position position="65"/>
    </location>
</feature>
<dbReference type="AlphaFoldDB" id="A0A9D1DKA8"/>
<proteinExistence type="predicted"/>
<accession>A0A9D1DKA8</accession>
<protein>
    <submittedName>
        <fullName evidence="2">Uncharacterized protein</fullName>
    </submittedName>
</protein>
<keyword evidence="1" id="KW-0812">Transmembrane</keyword>
<sequence>MKFWKEHMALRSLLILIFVVAGLALVFVGWSMTGKMSGLILMIVGVILLLTALLLYNKPFEDPKV</sequence>
<dbReference type="EMBL" id="DVHH01000054">
    <property type="protein sequence ID" value="HIR54347.1"/>
    <property type="molecule type" value="Genomic_DNA"/>
</dbReference>
<feature type="transmembrane region" description="Helical" evidence="1">
    <location>
        <begin position="36"/>
        <end position="56"/>
    </location>
</feature>
<evidence type="ECO:0000313" key="3">
    <source>
        <dbReference type="Proteomes" id="UP000824238"/>
    </source>
</evidence>
<keyword evidence="1" id="KW-1133">Transmembrane helix</keyword>
<reference evidence="2" key="2">
    <citation type="journal article" date="2021" name="PeerJ">
        <title>Extensive microbial diversity within the chicken gut microbiome revealed by metagenomics and culture.</title>
        <authorList>
            <person name="Gilroy R."/>
            <person name="Ravi A."/>
            <person name="Getino M."/>
            <person name="Pursley I."/>
            <person name="Horton D.L."/>
            <person name="Alikhan N.F."/>
            <person name="Baker D."/>
            <person name="Gharbi K."/>
            <person name="Hall N."/>
            <person name="Watson M."/>
            <person name="Adriaenssens E.M."/>
            <person name="Foster-Nyarko E."/>
            <person name="Jarju S."/>
            <person name="Secka A."/>
            <person name="Antonio M."/>
            <person name="Oren A."/>
            <person name="Chaudhuri R.R."/>
            <person name="La Ragione R."/>
            <person name="Hildebrand F."/>
            <person name="Pallen M.J."/>
        </authorList>
    </citation>
    <scope>NUCLEOTIDE SEQUENCE</scope>
    <source>
        <strain evidence="2">ChiGjej3B3-7149</strain>
    </source>
</reference>
<reference evidence="2" key="1">
    <citation type="submission" date="2020-10" db="EMBL/GenBank/DDBJ databases">
        <authorList>
            <person name="Gilroy R."/>
        </authorList>
    </citation>
    <scope>NUCLEOTIDE SEQUENCE</scope>
    <source>
        <strain evidence="2">ChiGjej3B3-7149</strain>
    </source>
</reference>
<evidence type="ECO:0000256" key="1">
    <source>
        <dbReference type="SAM" id="Phobius"/>
    </source>
</evidence>
<name>A0A9D1DKA8_9FIRM</name>
<comment type="caution">
    <text evidence="2">The sequence shown here is derived from an EMBL/GenBank/DDBJ whole genome shotgun (WGS) entry which is preliminary data.</text>
</comment>
<dbReference type="InterPro" id="IPR054198">
    <property type="entry name" value="DUF6903"/>
</dbReference>
<evidence type="ECO:0000313" key="2">
    <source>
        <dbReference type="EMBL" id="HIR54347.1"/>
    </source>
</evidence>